<dbReference type="EMBL" id="JADAQX010000063">
    <property type="protein sequence ID" value="KAF8822335.1"/>
    <property type="molecule type" value="Genomic_DNA"/>
</dbReference>
<comment type="caution">
    <text evidence="1">The sequence shown here is derived from an EMBL/GenBank/DDBJ whole genome shotgun (WGS) entry which is preliminary data.</text>
</comment>
<evidence type="ECO:0000313" key="1">
    <source>
        <dbReference type="EMBL" id="KAF8822335.1"/>
    </source>
</evidence>
<dbReference type="Proteomes" id="UP000823046">
    <property type="component" value="Unassembled WGS sequence"/>
</dbReference>
<proteinExistence type="predicted"/>
<accession>A0ABQ7JEA3</accession>
<name>A0ABQ7JEA3_9APIC</name>
<gene>
    <name evidence="1" type="ORF">IE077_003989</name>
</gene>
<reference evidence="1 2" key="1">
    <citation type="journal article" date="2020" name="bioRxiv">
        <title>Metabolic contributions of an alphaproteobacterial endosymbiont in the apicomplexan Cardiosporidium cionae.</title>
        <authorList>
            <person name="Hunter E.S."/>
            <person name="Paight C.J."/>
            <person name="Lane C.E."/>
        </authorList>
    </citation>
    <scope>NUCLEOTIDE SEQUENCE [LARGE SCALE GENOMIC DNA]</scope>
    <source>
        <strain evidence="1">ESH_2018</strain>
    </source>
</reference>
<organism evidence="1 2">
    <name type="scientific">Cardiosporidium cionae</name>
    <dbReference type="NCBI Taxonomy" id="476202"/>
    <lineage>
        <taxon>Eukaryota</taxon>
        <taxon>Sar</taxon>
        <taxon>Alveolata</taxon>
        <taxon>Apicomplexa</taxon>
        <taxon>Aconoidasida</taxon>
        <taxon>Nephromycida</taxon>
        <taxon>Cardiosporidium</taxon>
    </lineage>
</organism>
<keyword evidence="2" id="KW-1185">Reference proteome</keyword>
<sequence>MKSASTLRLSSQIIKDDFFQSVAFDFPNAVTVQAGNAQSVFGIYNNPGRAQQLIAGVDDSIFSYSHEMKDNFIGISYAKNGYGALVQRSVSKGIANVEVVANQVHTLTLSDRSEKDYGQLIKVNGVELFIRHDFDEFIVQNSNKYATSVGLQYGKVGFSIETDLVDQSFDLRVGAKNAFFTTVNDIDEKEMFFRVNWDSWQFLLENDLPDPYSNKSYTKLGFGQLGKAYVAAGAGKDSFNRPIGSLNVQTNDISYVVDFLEENGSQLFYHSVTVGKFTYSWESSSCARQLNCT</sequence>
<protein>
    <submittedName>
        <fullName evidence="1">Uncharacterized protein</fullName>
    </submittedName>
</protein>
<evidence type="ECO:0000313" key="2">
    <source>
        <dbReference type="Proteomes" id="UP000823046"/>
    </source>
</evidence>